<dbReference type="InterPro" id="IPR046357">
    <property type="entry name" value="PPIase_dom_sf"/>
</dbReference>
<evidence type="ECO:0000313" key="5">
    <source>
        <dbReference type="Proteomes" id="UP000824246"/>
    </source>
</evidence>
<reference evidence="4" key="1">
    <citation type="journal article" date="2021" name="PeerJ">
        <title>Extensive microbial diversity within the chicken gut microbiome revealed by metagenomics and culture.</title>
        <authorList>
            <person name="Gilroy R."/>
            <person name="Ravi A."/>
            <person name="Getino M."/>
            <person name="Pursley I."/>
            <person name="Horton D.L."/>
            <person name="Alikhan N.F."/>
            <person name="Baker D."/>
            <person name="Gharbi K."/>
            <person name="Hall N."/>
            <person name="Watson M."/>
            <person name="Adriaenssens E.M."/>
            <person name="Foster-Nyarko E."/>
            <person name="Jarju S."/>
            <person name="Secka A."/>
            <person name="Antonio M."/>
            <person name="Oren A."/>
            <person name="Chaudhuri R.R."/>
            <person name="La Ragione R."/>
            <person name="Hildebrand F."/>
            <person name="Pallen M.J."/>
        </authorList>
    </citation>
    <scope>NUCLEOTIDE SEQUENCE</scope>
    <source>
        <strain evidence="4">ChiHjej12B11-16260</strain>
    </source>
</reference>
<evidence type="ECO:0000259" key="3">
    <source>
        <dbReference type="PROSITE" id="PS50198"/>
    </source>
</evidence>
<dbReference type="PANTHER" id="PTHR47245:SF2">
    <property type="entry name" value="PEPTIDYL-PROLYL CIS-TRANS ISOMERASE HP_0175-RELATED"/>
    <property type="match status" value="1"/>
</dbReference>
<name>A0A9D2AP76_9BACT</name>
<dbReference type="InterPro" id="IPR050245">
    <property type="entry name" value="PrsA_foldase"/>
</dbReference>
<evidence type="ECO:0000256" key="2">
    <source>
        <dbReference type="SAM" id="SignalP"/>
    </source>
</evidence>
<feature type="chain" id="PRO_5039446124" evidence="2">
    <location>
        <begin position="22"/>
        <end position="645"/>
    </location>
</feature>
<keyword evidence="1 4" id="KW-0413">Isomerase</keyword>
<organism evidence="4 5">
    <name type="scientific">Candidatus Barnesiella excrementipullorum</name>
    <dbReference type="NCBI Taxonomy" id="2838479"/>
    <lineage>
        <taxon>Bacteria</taxon>
        <taxon>Pseudomonadati</taxon>
        <taxon>Bacteroidota</taxon>
        <taxon>Bacteroidia</taxon>
        <taxon>Bacteroidales</taxon>
        <taxon>Barnesiellaceae</taxon>
        <taxon>Barnesiella</taxon>
    </lineage>
</organism>
<protein>
    <submittedName>
        <fullName evidence="4">Peptidylprolyl isomerase</fullName>
        <ecNumber evidence="4">5.2.1.8</ecNumber>
    </submittedName>
</protein>
<dbReference type="Pfam" id="PF00639">
    <property type="entry name" value="Rotamase"/>
    <property type="match status" value="1"/>
</dbReference>
<accession>A0A9D2AP76</accession>
<feature type="domain" description="PpiC" evidence="3">
    <location>
        <begin position="120"/>
        <end position="222"/>
    </location>
</feature>
<dbReference type="Proteomes" id="UP000824246">
    <property type="component" value="Unassembled WGS sequence"/>
</dbReference>
<comment type="caution">
    <text evidence="4">The sequence shown here is derived from an EMBL/GenBank/DDBJ whole genome shotgun (WGS) entry which is preliminary data.</text>
</comment>
<dbReference type="EC" id="5.2.1.8" evidence="4"/>
<dbReference type="InterPro" id="IPR023058">
    <property type="entry name" value="PPIase_PpiC_CS"/>
</dbReference>
<dbReference type="PROSITE" id="PS50198">
    <property type="entry name" value="PPIC_PPIASE_2"/>
    <property type="match status" value="2"/>
</dbReference>
<dbReference type="GO" id="GO:0003755">
    <property type="term" value="F:peptidyl-prolyl cis-trans isomerase activity"/>
    <property type="evidence" value="ECO:0007669"/>
    <property type="project" value="UniProtKB-KW"/>
</dbReference>
<dbReference type="PANTHER" id="PTHR47245">
    <property type="entry name" value="PEPTIDYLPROLYL ISOMERASE"/>
    <property type="match status" value="1"/>
</dbReference>
<dbReference type="Pfam" id="PF13616">
    <property type="entry name" value="Rotamase_3"/>
    <property type="match status" value="1"/>
</dbReference>
<evidence type="ECO:0000313" key="4">
    <source>
        <dbReference type="EMBL" id="HIX44830.1"/>
    </source>
</evidence>
<dbReference type="Gene3D" id="3.10.50.40">
    <property type="match status" value="2"/>
</dbReference>
<dbReference type="AlphaFoldDB" id="A0A9D2AP76"/>
<proteinExistence type="predicted"/>
<reference evidence="4" key="2">
    <citation type="submission" date="2021-04" db="EMBL/GenBank/DDBJ databases">
        <authorList>
            <person name="Gilroy R."/>
        </authorList>
    </citation>
    <scope>NUCLEOTIDE SEQUENCE</scope>
    <source>
        <strain evidence="4">ChiHjej12B11-16260</strain>
    </source>
</reference>
<keyword evidence="1" id="KW-0697">Rotamase</keyword>
<dbReference type="SUPFAM" id="SSF54534">
    <property type="entry name" value="FKBP-like"/>
    <property type="match status" value="2"/>
</dbReference>
<sequence>MKRESMLAAFVFAGLSMFAGAQDNDPVLMTINGKNITKSEFEYIYHKNNRQQVDTNSIDEYLPLFINYKLKVDAAEKACIDTTAAFRTELNGYRDELAKPYLIDREMEEKLLQEAYDRLKVNVEMSHILFSTMNLPDAAAREEVRRKATEVLQQAREGADFAALAEQYSDDPSAKGRGGYLGYIKGGRLIYPFEKVAFSMKPGEVSDLVETRFGYHIIKVHNVRPDMGERLCAHIFIQVPQNATPEEVERKKALADEIYKELQEGADFATLAREKSDDKSNASRGGELPWCGVGDFVKEFENAAFALKEKGDIAAPVRSMYGFHIIKLLDSRSLLPFNEMRSQLEQRIARDERGSMARESMIAKLKQQYNYRCDSAQLDKVAALSLTGKADSLFVATLAQNNSVLATYGDKQITASEVAASLGNSRILATQEADKVVANALDRLATQGVLDLEKANLDKKYPEFYNLINEYRDGMLLFEISNKEVWGKASADTEGLTRFFKKNKKKYAWDEPHFKGYIVSCSNDTVAREVKKRMKKFSFDASVADIENEFNTDSLIQVSIRKGIYVKGDDALVDELVFKGEPAQRDEKLPVVFVTGKKLKKPEAYTDVRGQVTADYQEYLEEQWLARLNDEATVVINEDVLKTIK</sequence>
<feature type="signal peptide" evidence="2">
    <location>
        <begin position="1"/>
        <end position="21"/>
    </location>
</feature>
<evidence type="ECO:0000256" key="1">
    <source>
        <dbReference type="PROSITE-ProRule" id="PRU00278"/>
    </source>
</evidence>
<keyword evidence="2" id="KW-0732">Signal</keyword>
<gene>
    <name evidence="4" type="ORF">H9982_01280</name>
</gene>
<dbReference type="EMBL" id="DXFB01000030">
    <property type="protein sequence ID" value="HIX44830.1"/>
    <property type="molecule type" value="Genomic_DNA"/>
</dbReference>
<dbReference type="PROSITE" id="PS01096">
    <property type="entry name" value="PPIC_PPIASE_1"/>
    <property type="match status" value="1"/>
</dbReference>
<dbReference type="InterPro" id="IPR000297">
    <property type="entry name" value="PPIase_PpiC"/>
</dbReference>
<feature type="domain" description="PpiC" evidence="3">
    <location>
        <begin position="227"/>
        <end position="330"/>
    </location>
</feature>